<comment type="caution">
    <text evidence="2">The sequence shown here is derived from an EMBL/GenBank/DDBJ whole genome shotgun (WGS) entry which is preliminary data.</text>
</comment>
<sequence>MLRFFKSSLPAPLFVLLLLVLALRLPLLWAGLPTTAAELRLLLLGEGVGAGAWPYRDLYDSTAPLAASLGGVLQLAWSRPLALYRALALGLLLFQALRLNTVLNRLDVHPERSYLAALTYLVVGSSSSELDALSPLLLGQTFIILALSALVTTSREGYDNRRLFRAGFLIGLAGLCYLPLVLFVALGLFAVVLFAANSFRSGLLLLCGALSPAALVSTAFLYVGALPNFWQLCLARGFGPGATLDGLPPAVAWPLLGGVAVLLLLAALQALGTAMGLVFQAKFRQLMLVWLLVALAVLAVGQGRAPGSLVLLLAPLAYFSLFLWQRRPGRPGLVPELLWLAVLASVVVVRYRGLVPGLPALLRLPLETAAAPQPAPAYARLAPGRPVLVLGPDRRIYLQHSAARPYVDWPLAQADFGHLNEYAALVRINRSLGPRPVPYLLDQANLLPRLRYLLPAAFGRYQPVPGVPGAYAWQ</sequence>
<feature type="transmembrane region" description="Helical" evidence="1">
    <location>
        <begin position="283"/>
        <end position="301"/>
    </location>
</feature>
<feature type="transmembrane region" description="Helical" evidence="1">
    <location>
        <begin position="250"/>
        <end position="271"/>
    </location>
</feature>
<feature type="transmembrane region" description="Helical" evidence="1">
    <location>
        <begin position="337"/>
        <end position="354"/>
    </location>
</feature>
<feature type="transmembrane region" description="Helical" evidence="1">
    <location>
        <begin position="203"/>
        <end position="230"/>
    </location>
</feature>
<evidence type="ECO:0000313" key="3">
    <source>
        <dbReference type="Proteomes" id="UP000559626"/>
    </source>
</evidence>
<gene>
    <name evidence="2" type="ORF">HHL22_11450</name>
</gene>
<evidence type="ECO:0008006" key="4">
    <source>
        <dbReference type="Google" id="ProtNLM"/>
    </source>
</evidence>
<keyword evidence="1" id="KW-0472">Membrane</keyword>
<keyword evidence="1" id="KW-1133">Transmembrane helix</keyword>
<dbReference type="EMBL" id="JABBGH010000002">
    <property type="protein sequence ID" value="NML65819.1"/>
    <property type="molecule type" value="Genomic_DNA"/>
</dbReference>
<dbReference type="Proteomes" id="UP000559626">
    <property type="component" value="Unassembled WGS sequence"/>
</dbReference>
<organism evidence="2 3">
    <name type="scientific">Hymenobacter polaris</name>
    <dbReference type="NCBI Taxonomy" id="2682546"/>
    <lineage>
        <taxon>Bacteria</taxon>
        <taxon>Pseudomonadati</taxon>
        <taxon>Bacteroidota</taxon>
        <taxon>Cytophagia</taxon>
        <taxon>Cytophagales</taxon>
        <taxon>Hymenobacteraceae</taxon>
        <taxon>Hymenobacter</taxon>
    </lineage>
</organism>
<evidence type="ECO:0000256" key="1">
    <source>
        <dbReference type="SAM" id="Phobius"/>
    </source>
</evidence>
<name>A0A7Y0FMV6_9BACT</name>
<protein>
    <recommendedName>
        <fullName evidence="4">Glycosyltransferase RgtA/B/C/D-like domain-containing protein</fullName>
    </recommendedName>
</protein>
<reference evidence="2 3" key="1">
    <citation type="submission" date="2020-04" db="EMBL/GenBank/DDBJ databases">
        <title>Hymenobacter polaris sp. nov., isolated from Arctic soil.</title>
        <authorList>
            <person name="Dahal R.H."/>
        </authorList>
    </citation>
    <scope>NUCLEOTIDE SEQUENCE [LARGE SCALE GENOMIC DNA]</scope>
    <source>
        <strain evidence="2 3">RP-2-7</strain>
    </source>
</reference>
<keyword evidence="1" id="KW-0812">Transmembrane</keyword>
<dbReference type="RefSeq" id="WP_169531387.1">
    <property type="nucleotide sequence ID" value="NZ_JABBGH010000002.1"/>
</dbReference>
<keyword evidence="3" id="KW-1185">Reference proteome</keyword>
<evidence type="ECO:0000313" key="2">
    <source>
        <dbReference type="EMBL" id="NML65819.1"/>
    </source>
</evidence>
<feature type="transmembrane region" description="Helical" evidence="1">
    <location>
        <begin position="132"/>
        <end position="151"/>
    </location>
</feature>
<feature type="transmembrane region" description="Helical" evidence="1">
    <location>
        <begin position="307"/>
        <end position="325"/>
    </location>
</feature>
<proteinExistence type="predicted"/>
<feature type="transmembrane region" description="Helical" evidence="1">
    <location>
        <begin position="163"/>
        <end position="196"/>
    </location>
</feature>
<dbReference type="AlphaFoldDB" id="A0A7Y0FMV6"/>
<accession>A0A7Y0FMV6</accession>